<dbReference type="AlphaFoldDB" id="A0A067BWN8"/>
<dbReference type="SMART" id="SM00607">
    <property type="entry name" value="FTP"/>
    <property type="match status" value="1"/>
</dbReference>
<evidence type="ECO:0008006" key="12">
    <source>
        <dbReference type="Google" id="ProtNLM"/>
    </source>
</evidence>
<evidence type="ECO:0000256" key="6">
    <source>
        <dbReference type="ARBA" id="ARBA00022837"/>
    </source>
</evidence>
<dbReference type="Gene3D" id="2.60.120.10">
    <property type="entry name" value="Jelly Rolls"/>
    <property type="match status" value="1"/>
</dbReference>
<comment type="function">
    <text evidence="1">Acts as a defensive agent. Recognizes blood group fucosylated oligosaccharides including A, B, H and Lewis B-type antigens. Does not recognize Lewis A antigen and has low affinity for monovalent haptens.</text>
</comment>
<dbReference type="InterPro" id="IPR014710">
    <property type="entry name" value="RmlC-like_jellyroll"/>
</dbReference>
<keyword evidence="5" id="KW-0430">Lectin</keyword>
<reference evidence="10 11" key="1">
    <citation type="journal article" date="2013" name="PLoS Genet.">
        <title>Distinctive expansion of potential virulence genes in the genome of the oomycete fish pathogen Saprolegnia parasitica.</title>
        <authorList>
            <person name="Jiang R.H."/>
            <person name="de Bruijn I."/>
            <person name="Haas B.J."/>
            <person name="Belmonte R."/>
            <person name="Lobach L."/>
            <person name="Christie J."/>
            <person name="van den Ackerveken G."/>
            <person name="Bottin A."/>
            <person name="Bulone V."/>
            <person name="Diaz-Moreno S.M."/>
            <person name="Dumas B."/>
            <person name="Fan L."/>
            <person name="Gaulin E."/>
            <person name="Govers F."/>
            <person name="Grenville-Briggs L.J."/>
            <person name="Horner N.R."/>
            <person name="Levin J.Z."/>
            <person name="Mammella M."/>
            <person name="Meijer H.J."/>
            <person name="Morris P."/>
            <person name="Nusbaum C."/>
            <person name="Oome S."/>
            <person name="Phillips A.J."/>
            <person name="van Rooyen D."/>
            <person name="Rzeszutek E."/>
            <person name="Saraiva M."/>
            <person name="Secombes C.J."/>
            <person name="Seidl M.F."/>
            <person name="Snel B."/>
            <person name="Stassen J.H."/>
            <person name="Sykes S."/>
            <person name="Tripathy S."/>
            <person name="van den Berg H."/>
            <person name="Vega-Arreguin J.C."/>
            <person name="Wawra S."/>
            <person name="Young S.K."/>
            <person name="Zeng Q."/>
            <person name="Dieguez-Uribeondo J."/>
            <person name="Russ C."/>
            <person name="Tyler B.M."/>
            <person name="van West P."/>
        </authorList>
    </citation>
    <scope>NUCLEOTIDE SEQUENCE [LARGE SCALE GENOMIC DNA]</scope>
    <source>
        <strain evidence="10 11">CBS 223.65</strain>
    </source>
</reference>
<keyword evidence="6" id="KW-0106">Calcium</keyword>
<evidence type="ECO:0000313" key="11">
    <source>
        <dbReference type="Proteomes" id="UP000030745"/>
    </source>
</evidence>
<keyword evidence="4" id="KW-0479">Metal-binding</keyword>
<evidence type="ECO:0000259" key="8">
    <source>
        <dbReference type="PROSITE" id="PS50042"/>
    </source>
</evidence>
<dbReference type="Gene3D" id="2.60.40.10">
    <property type="entry name" value="Immunoglobulins"/>
    <property type="match status" value="1"/>
</dbReference>
<dbReference type="InterPro" id="IPR006585">
    <property type="entry name" value="FTP1"/>
</dbReference>
<evidence type="ECO:0000256" key="3">
    <source>
        <dbReference type="ARBA" id="ARBA00011233"/>
    </source>
</evidence>
<evidence type="ECO:0000259" key="9">
    <source>
        <dbReference type="PROSITE" id="PS51166"/>
    </source>
</evidence>
<evidence type="ECO:0000256" key="5">
    <source>
        <dbReference type="ARBA" id="ARBA00022734"/>
    </source>
</evidence>
<dbReference type="SMART" id="SM01065">
    <property type="entry name" value="CBM_2"/>
    <property type="match status" value="1"/>
</dbReference>
<dbReference type="PROSITE" id="PS00889">
    <property type="entry name" value="CNMP_BINDING_2"/>
    <property type="match status" value="1"/>
</dbReference>
<dbReference type="RefSeq" id="XP_012210596.1">
    <property type="nucleotide sequence ID" value="XM_012355206.1"/>
</dbReference>
<dbReference type="Gene3D" id="2.60.120.260">
    <property type="entry name" value="Galactose-binding domain-like"/>
    <property type="match status" value="1"/>
</dbReference>
<evidence type="ECO:0000313" key="10">
    <source>
        <dbReference type="EMBL" id="KDO18686.1"/>
    </source>
</evidence>
<dbReference type="OrthoDB" id="69888at2759"/>
<dbReference type="GO" id="GO:0001868">
    <property type="term" value="P:regulation of complement activation, lectin pathway"/>
    <property type="evidence" value="ECO:0007669"/>
    <property type="project" value="UniProtKB-ARBA"/>
</dbReference>
<dbReference type="Pfam" id="PF22633">
    <property type="entry name" value="F5_F8_type_C_2"/>
    <property type="match status" value="1"/>
</dbReference>
<dbReference type="InterPro" id="IPR002044">
    <property type="entry name" value="CBM20"/>
</dbReference>
<protein>
    <recommendedName>
        <fullName evidence="12">Cyclic nucleotide-binding domain-containing protein</fullName>
    </recommendedName>
</protein>
<evidence type="ECO:0000256" key="1">
    <source>
        <dbReference type="ARBA" id="ARBA00002219"/>
    </source>
</evidence>
<comment type="subunit">
    <text evidence="3">Homotrimer.</text>
</comment>
<dbReference type="Pfam" id="PF00027">
    <property type="entry name" value="cNMP_binding"/>
    <property type="match status" value="1"/>
</dbReference>
<dbReference type="InterPro" id="IPR013784">
    <property type="entry name" value="Carb-bd-like_fold"/>
</dbReference>
<dbReference type="Pfam" id="PF00686">
    <property type="entry name" value="CBM_20"/>
    <property type="match status" value="1"/>
</dbReference>
<dbReference type="SUPFAM" id="SSF49785">
    <property type="entry name" value="Galactose-binding domain-like"/>
    <property type="match status" value="1"/>
</dbReference>
<feature type="domain" description="Cyclic nucleotide-binding" evidence="8">
    <location>
        <begin position="363"/>
        <end position="466"/>
    </location>
</feature>
<evidence type="ECO:0000256" key="2">
    <source>
        <dbReference type="ARBA" id="ARBA00010147"/>
    </source>
</evidence>
<dbReference type="GO" id="GO:0010185">
    <property type="term" value="P:regulation of cellular defense response"/>
    <property type="evidence" value="ECO:0007669"/>
    <property type="project" value="UniProtKB-ARBA"/>
</dbReference>
<evidence type="ECO:0000256" key="4">
    <source>
        <dbReference type="ARBA" id="ARBA00022723"/>
    </source>
</evidence>
<dbReference type="CDD" id="cd00038">
    <property type="entry name" value="CAP_ED"/>
    <property type="match status" value="1"/>
</dbReference>
<dbReference type="InterPro" id="IPR018488">
    <property type="entry name" value="cNMP-bd_CS"/>
</dbReference>
<accession>A0A067BWN8</accession>
<dbReference type="InterPro" id="IPR013783">
    <property type="entry name" value="Ig-like_fold"/>
</dbReference>
<dbReference type="GO" id="GO:0042806">
    <property type="term" value="F:fucose binding"/>
    <property type="evidence" value="ECO:0007669"/>
    <property type="project" value="UniProtKB-ARBA"/>
</dbReference>
<evidence type="ECO:0000256" key="7">
    <source>
        <dbReference type="ARBA" id="ARBA00023157"/>
    </source>
</evidence>
<feature type="domain" description="CBM20" evidence="9">
    <location>
        <begin position="1"/>
        <end position="105"/>
    </location>
</feature>
<dbReference type="PROSITE" id="PS50042">
    <property type="entry name" value="CNMP_BINDING_3"/>
    <property type="match status" value="1"/>
</dbReference>
<keyword evidence="11" id="KW-1185">Reference proteome</keyword>
<dbReference type="CDD" id="cd05467">
    <property type="entry name" value="CBM20"/>
    <property type="match status" value="1"/>
</dbReference>
<dbReference type="STRING" id="695850.A0A067BWN8"/>
<proteinExistence type="inferred from homology"/>
<name>A0A067BWN8_SAPPC</name>
<organism evidence="10 11">
    <name type="scientific">Saprolegnia parasitica (strain CBS 223.65)</name>
    <dbReference type="NCBI Taxonomy" id="695850"/>
    <lineage>
        <taxon>Eukaryota</taxon>
        <taxon>Sar</taxon>
        <taxon>Stramenopiles</taxon>
        <taxon>Oomycota</taxon>
        <taxon>Saprolegniomycetes</taxon>
        <taxon>Saprolegniales</taxon>
        <taxon>Saprolegniaceae</taxon>
        <taxon>Saprolegnia</taxon>
    </lineage>
</organism>
<dbReference type="GO" id="GO:2001070">
    <property type="term" value="F:starch binding"/>
    <property type="evidence" value="ECO:0007669"/>
    <property type="project" value="InterPro"/>
</dbReference>
<dbReference type="PANTHER" id="PTHR45713">
    <property type="entry name" value="FTP DOMAIN-CONTAINING PROTEIN"/>
    <property type="match status" value="1"/>
</dbReference>
<dbReference type="KEGG" id="spar:SPRG_15973"/>
<dbReference type="VEuPathDB" id="FungiDB:SPRG_15973"/>
<dbReference type="InterPro" id="IPR008979">
    <property type="entry name" value="Galactose-bd-like_sf"/>
</dbReference>
<gene>
    <name evidence="10" type="ORF">SPRG_15973</name>
</gene>
<comment type="similarity">
    <text evidence="2">Belongs to the fucolectin family.</text>
</comment>
<dbReference type="InterPro" id="IPR051941">
    <property type="entry name" value="BG_Antigen-Binding_Lectin"/>
</dbReference>
<dbReference type="SMART" id="SM00100">
    <property type="entry name" value="cNMP"/>
    <property type="match status" value="1"/>
</dbReference>
<sequence>MAAVLFQIHAAAPLTADDRYVAVVGNVSELGAWDVAKAVPLKKHVGTSTLWEATLEVAMYALIEYKYIVLDRAGGLVLWESLPGNRTRVAGGTNVALHKPVTQSSIFVAPAGPVPGPRVPELAVNGNTSGHFEHMCCRTNVQDQPYWQVDLLASTPLAKLVLWNRQDMFLDRLVPVWLLLSNTPFGDVSLEAAKKQALASMRFASAATNFEWPVTTTARYVRVQHEAAHTSLQFAQLQAFTPTHLAPPVLDGWFGLDNRALGDGQSHIDGQWLAPGATPELRLIFGSFDKKPSVTFTDKVQRSIYLQARVLGHPSTSIVHAPYSADLRAIDVAMPTPHLDRELLGNALPLPPSLSRGLDHVSLLTTLPPHVRDELTAKLERISFPDAQPILSIGQDRHHLLLVDAGVVAVTGPTTTQGTTTFLELGPGAYFGELALVSGANRSAQVVAKGAVTLSRLHRDDFAAVLAAHGLDATSLLAAHADGIAASLPLLTTTPSPKTPFVAQDTLQVDDGC</sequence>
<dbReference type="Proteomes" id="UP000030745">
    <property type="component" value="Unassembled WGS sequence"/>
</dbReference>
<dbReference type="InterPro" id="IPR018490">
    <property type="entry name" value="cNMP-bd_dom_sf"/>
</dbReference>
<dbReference type="SUPFAM" id="SSF51206">
    <property type="entry name" value="cAMP-binding domain-like"/>
    <property type="match status" value="1"/>
</dbReference>
<dbReference type="GO" id="GO:0046872">
    <property type="term" value="F:metal ion binding"/>
    <property type="evidence" value="ECO:0007669"/>
    <property type="project" value="UniProtKB-KW"/>
</dbReference>
<dbReference type="GeneID" id="24137643"/>
<dbReference type="PROSITE" id="PS51166">
    <property type="entry name" value="CBM20"/>
    <property type="match status" value="1"/>
</dbReference>
<keyword evidence="7" id="KW-1015">Disulfide bond</keyword>
<dbReference type="SUPFAM" id="SSF49452">
    <property type="entry name" value="Starch-binding domain-like"/>
    <property type="match status" value="1"/>
</dbReference>
<dbReference type="PANTHER" id="PTHR45713:SF6">
    <property type="entry name" value="F5_8 TYPE C DOMAIN-CONTAINING PROTEIN"/>
    <property type="match status" value="1"/>
</dbReference>
<dbReference type="InterPro" id="IPR000595">
    <property type="entry name" value="cNMP-bd_dom"/>
</dbReference>
<dbReference type="EMBL" id="KK583405">
    <property type="protein sequence ID" value="KDO18686.1"/>
    <property type="molecule type" value="Genomic_DNA"/>
</dbReference>